<protein>
    <submittedName>
        <fullName evidence="3">Uncharacterized protein</fullName>
    </submittedName>
</protein>
<gene>
    <name evidence="3" type="ORF">WN72_21225</name>
</gene>
<reference evidence="3 4" key="1">
    <citation type="submission" date="2018-06" db="EMBL/GenBank/DDBJ databases">
        <title>Comparative genomics of Bradyrhizobium nodulating Arachidis hypogaea.</title>
        <authorList>
            <person name="Li Y."/>
        </authorList>
    </citation>
    <scope>NUCLEOTIDE SEQUENCE [LARGE SCALE GENOMIC DNA]</scope>
    <source>
        <strain evidence="3 4">CCBAU 051107</strain>
    </source>
</reference>
<evidence type="ECO:0000313" key="3">
    <source>
        <dbReference type="EMBL" id="QOZ68560.1"/>
    </source>
</evidence>
<keyword evidence="2" id="KW-0472">Membrane</keyword>
<sequence>MGEIDPIRDRHTRHKHPKHVDEDDGIRVFRGLLIGGAVSLLLWLCIAVTFTMIVKGHLFHRGERTSIPK</sequence>
<dbReference type="Proteomes" id="UP000594015">
    <property type="component" value="Chromosome"/>
</dbReference>
<evidence type="ECO:0000256" key="1">
    <source>
        <dbReference type="SAM" id="MobiDB-lite"/>
    </source>
</evidence>
<dbReference type="EMBL" id="CP030050">
    <property type="protein sequence ID" value="QOZ68560.1"/>
    <property type="molecule type" value="Genomic_DNA"/>
</dbReference>
<feature type="transmembrane region" description="Helical" evidence="2">
    <location>
        <begin position="32"/>
        <end position="54"/>
    </location>
</feature>
<keyword evidence="2" id="KW-0812">Transmembrane</keyword>
<proteinExistence type="predicted"/>
<dbReference type="AlphaFoldDB" id="A0AAE7THK0"/>
<dbReference type="KEGG" id="barh:WN72_21225"/>
<feature type="region of interest" description="Disordered" evidence="1">
    <location>
        <begin position="1"/>
        <end position="20"/>
    </location>
</feature>
<accession>A0AAE7THK0</accession>
<evidence type="ECO:0000256" key="2">
    <source>
        <dbReference type="SAM" id="Phobius"/>
    </source>
</evidence>
<organism evidence="3 4">
    <name type="scientific">Bradyrhizobium arachidis</name>
    <dbReference type="NCBI Taxonomy" id="858423"/>
    <lineage>
        <taxon>Bacteria</taxon>
        <taxon>Pseudomonadati</taxon>
        <taxon>Pseudomonadota</taxon>
        <taxon>Alphaproteobacteria</taxon>
        <taxon>Hyphomicrobiales</taxon>
        <taxon>Nitrobacteraceae</taxon>
        <taxon>Bradyrhizobium</taxon>
    </lineage>
</organism>
<evidence type="ECO:0000313" key="4">
    <source>
        <dbReference type="Proteomes" id="UP000594015"/>
    </source>
</evidence>
<keyword evidence="2" id="KW-1133">Transmembrane helix</keyword>
<name>A0AAE7THK0_9BRAD</name>